<gene>
    <name evidence="1" type="ORF">MTY_2694</name>
</gene>
<dbReference type="Proteomes" id="UP000063718">
    <property type="component" value="Unassembled WGS sequence"/>
</dbReference>
<dbReference type="AlphaFoldDB" id="A0A0S6UIH6"/>
<organism evidence="1">
    <name type="scientific">Moorella thermoacetica Y72</name>
    <dbReference type="NCBI Taxonomy" id="1325331"/>
    <lineage>
        <taxon>Bacteria</taxon>
        <taxon>Bacillati</taxon>
        <taxon>Bacillota</taxon>
        <taxon>Clostridia</taxon>
        <taxon>Neomoorellales</taxon>
        <taxon>Neomoorellaceae</taxon>
        <taxon>Neomoorella</taxon>
    </lineage>
</organism>
<sequence>MVDKCEVLPSYPTFLAGGNGTWIGEAKLKVSLMIR</sequence>
<proteinExistence type="predicted"/>
<evidence type="ECO:0000313" key="1">
    <source>
        <dbReference type="EMBL" id="GAF27353.1"/>
    </source>
</evidence>
<dbReference type="EMBL" id="DF238840">
    <property type="protein sequence ID" value="GAF27353.1"/>
    <property type="molecule type" value="Genomic_DNA"/>
</dbReference>
<name>A0A0S6UIH6_NEOTH</name>
<reference evidence="1" key="1">
    <citation type="journal article" date="2014" name="Gene">
        <title>Genome-guided analysis of transformation efficiency and carbon dioxide assimilation by Moorella thermoacetica Y72.</title>
        <authorList>
            <person name="Tsukahara K."/>
            <person name="Kita A."/>
            <person name="Nakashimada Y."/>
            <person name="Hoshino T."/>
            <person name="Murakami K."/>
        </authorList>
    </citation>
    <scope>NUCLEOTIDE SEQUENCE [LARGE SCALE GENOMIC DNA]</scope>
    <source>
        <strain evidence="1">Y72</strain>
    </source>
</reference>
<protein>
    <submittedName>
        <fullName evidence="1">Uncharacterized protein</fullName>
    </submittedName>
</protein>
<accession>A0A0S6UIH6</accession>